<dbReference type="Proteomes" id="UP001056693">
    <property type="component" value="Unassembled WGS sequence"/>
</dbReference>
<dbReference type="Pfam" id="PF03793">
    <property type="entry name" value="PASTA"/>
    <property type="match status" value="3"/>
</dbReference>
<comment type="catalytic activity">
    <reaction evidence="7">
        <text>L-threonyl-[protein] + ATP = O-phospho-L-threonyl-[protein] + ADP + H(+)</text>
        <dbReference type="Rhea" id="RHEA:46608"/>
        <dbReference type="Rhea" id="RHEA-COMP:11060"/>
        <dbReference type="Rhea" id="RHEA-COMP:11605"/>
        <dbReference type="ChEBI" id="CHEBI:15378"/>
        <dbReference type="ChEBI" id="CHEBI:30013"/>
        <dbReference type="ChEBI" id="CHEBI:30616"/>
        <dbReference type="ChEBI" id="CHEBI:61977"/>
        <dbReference type="ChEBI" id="CHEBI:456216"/>
        <dbReference type="EC" id="2.7.11.1"/>
    </reaction>
</comment>
<dbReference type="EC" id="2.7.11.1" evidence="1"/>
<protein>
    <recommendedName>
        <fullName evidence="1">non-specific serine/threonine protein kinase</fullName>
        <ecNumber evidence="1">2.7.11.1</ecNumber>
    </recommendedName>
</protein>
<evidence type="ECO:0000256" key="4">
    <source>
        <dbReference type="ARBA" id="ARBA00022741"/>
    </source>
</evidence>
<keyword evidence="2" id="KW-0723">Serine/threonine-protein kinase</keyword>
<accession>A0ABT0NFQ1</accession>
<dbReference type="InterPro" id="IPR008271">
    <property type="entry name" value="Ser/Thr_kinase_AS"/>
</dbReference>
<dbReference type="Gene3D" id="3.30.200.20">
    <property type="entry name" value="Phosphorylase Kinase, domain 1"/>
    <property type="match status" value="1"/>
</dbReference>
<dbReference type="PROSITE" id="PS51178">
    <property type="entry name" value="PASTA"/>
    <property type="match status" value="2"/>
</dbReference>
<evidence type="ECO:0000256" key="10">
    <source>
        <dbReference type="SAM" id="MobiDB-lite"/>
    </source>
</evidence>
<comment type="catalytic activity">
    <reaction evidence="8">
        <text>L-seryl-[protein] + ATP = O-phospho-L-seryl-[protein] + ADP + H(+)</text>
        <dbReference type="Rhea" id="RHEA:17989"/>
        <dbReference type="Rhea" id="RHEA-COMP:9863"/>
        <dbReference type="Rhea" id="RHEA-COMP:11604"/>
        <dbReference type="ChEBI" id="CHEBI:15378"/>
        <dbReference type="ChEBI" id="CHEBI:29999"/>
        <dbReference type="ChEBI" id="CHEBI:30616"/>
        <dbReference type="ChEBI" id="CHEBI:83421"/>
        <dbReference type="ChEBI" id="CHEBI:456216"/>
        <dbReference type="EC" id="2.7.11.1"/>
    </reaction>
</comment>
<feature type="domain" description="Protein kinase" evidence="12">
    <location>
        <begin position="13"/>
        <end position="272"/>
    </location>
</feature>
<dbReference type="EMBL" id="SNUZ01000004">
    <property type="protein sequence ID" value="MCL3787076.1"/>
    <property type="molecule type" value="Genomic_DNA"/>
</dbReference>
<evidence type="ECO:0000256" key="2">
    <source>
        <dbReference type="ARBA" id="ARBA00022527"/>
    </source>
</evidence>
<dbReference type="SMART" id="SM00220">
    <property type="entry name" value="S_TKc"/>
    <property type="match status" value="1"/>
</dbReference>
<comment type="caution">
    <text evidence="14">The sequence shown here is derived from an EMBL/GenBank/DDBJ whole genome shotgun (WGS) entry which is preliminary data.</text>
</comment>
<evidence type="ECO:0000259" key="13">
    <source>
        <dbReference type="PROSITE" id="PS51178"/>
    </source>
</evidence>
<dbReference type="SMART" id="SM00740">
    <property type="entry name" value="PASTA"/>
    <property type="match status" value="3"/>
</dbReference>
<feature type="binding site" evidence="9">
    <location>
        <position position="42"/>
    </location>
    <ligand>
        <name>ATP</name>
        <dbReference type="ChEBI" id="CHEBI:30616"/>
    </ligand>
</feature>
<evidence type="ECO:0000256" key="11">
    <source>
        <dbReference type="SAM" id="Phobius"/>
    </source>
</evidence>
<evidence type="ECO:0000256" key="6">
    <source>
        <dbReference type="ARBA" id="ARBA00022840"/>
    </source>
</evidence>
<gene>
    <name evidence="14" type="primary">pknB</name>
    <name evidence="14" type="ORF">E2N93_03445</name>
</gene>
<dbReference type="InterPro" id="IPR017441">
    <property type="entry name" value="Protein_kinase_ATP_BS"/>
</dbReference>
<dbReference type="CDD" id="cd06577">
    <property type="entry name" value="PASTA_pknB"/>
    <property type="match status" value="3"/>
</dbReference>
<dbReference type="SUPFAM" id="SSF56112">
    <property type="entry name" value="Protein kinase-like (PK-like)"/>
    <property type="match status" value="1"/>
</dbReference>
<evidence type="ECO:0000313" key="14">
    <source>
        <dbReference type="EMBL" id="MCL3787076.1"/>
    </source>
</evidence>
<feature type="transmembrane region" description="Helical" evidence="11">
    <location>
        <begin position="338"/>
        <end position="360"/>
    </location>
</feature>
<dbReference type="PROSITE" id="PS00108">
    <property type="entry name" value="PROTEIN_KINASE_ST"/>
    <property type="match status" value="1"/>
</dbReference>
<dbReference type="PROSITE" id="PS00107">
    <property type="entry name" value="PROTEIN_KINASE_ATP"/>
    <property type="match status" value="1"/>
</dbReference>
<evidence type="ECO:0000256" key="5">
    <source>
        <dbReference type="ARBA" id="ARBA00022777"/>
    </source>
</evidence>
<evidence type="ECO:0000259" key="12">
    <source>
        <dbReference type="PROSITE" id="PS50011"/>
    </source>
</evidence>
<dbReference type="InterPro" id="IPR011009">
    <property type="entry name" value="Kinase-like_dom_sf"/>
</dbReference>
<keyword evidence="11" id="KW-1133">Transmembrane helix</keyword>
<keyword evidence="4 9" id="KW-0547">Nucleotide-binding</keyword>
<keyword evidence="15" id="KW-1185">Reference proteome</keyword>
<dbReference type="RefSeq" id="WP_249376096.1">
    <property type="nucleotide sequence ID" value="NZ_SNUZ01000004.1"/>
</dbReference>
<proteinExistence type="predicted"/>
<evidence type="ECO:0000256" key="7">
    <source>
        <dbReference type="ARBA" id="ARBA00047899"/>
    </source>
</evidence>
<keyword evidence="3" id="KW-0808">Transferase</keyword>
<dbReference type="Gene3D" id="3.30.10.20">
    <property type="match status" value="3"/>
</dbReference>
<sequence length="698" mass="77202">MDKYIGKRLDGRYEIHELIGVGGMANVYRCNDTLDDREVAIKILKDEYLNNEEFIRRFKNESKAIATLSHPNIVKVYDVSFGDMIQYIVMEYIDGITLKEYFDQQGIIEWKEALYLTSQVLKALQHAHEHGIVHRDIKPQNIMLLQDGTIKVTDFGIARFSDKATRTMTEHAIGSVHYISPEQARGEATDGKSDIYSVGVMLYEMLTGKLPFDADSAVSVALMQLQSTPKRPRELNPTIPIGLEQITMKAMEKNPADRYNSSAEMLNDMERFRLNPSIVFDYSKFVDNQPTKFVTSLKDTKTNSTKFDKAVAKPEETSEPEIETAEEEQKVEHKPSYYAIKGIVISAVVVVAIFVGLAIFRGCSTSQAKDVEIPNFVGKTLAEANADNKDNFNFVVESKYDASKELGVILEQEPAADSKLVKSGSQITLKVNGTDTNASVPYVLNYSEKDASAIIEEKSLVPKIIYVENTKTPKGYVAEVFPKAGVQTNIGSTVYIYIANGERDEKVTIPSVSGLLLSEAKTKLVDAGLTVETVYDDESKEAKDTVLSQSPLQYGKVDKGTVVTLTVSSGKGDVATVNVYVDLPTNVPESVEMTVIVDGVVDTKYSKTLVPQYNKTCTLEFTGSGTSNIVVQLDGQVYREYSINYSTLVVTQTATHEYAVPTTAPVETQPAYTEPPVTEPPYTPVQPTDATEPSEALH</sequence>
<dbReference type="InterPro" id="IPR000719">
    <property type="entry name" value="Prot_kinase_dom"/>
</dbReference>
<keyword evidence="11" id="KW-0472">Membrane</keyword>
<organism evidence="14 15">
    <name type="scientific">Ruminococcus bromii</name>
    <dbReference type="NCBI Taxonomy" id="40518"/>
    <lineage>
        <taxon>Bacteria</taxon>
        <taxon>Bacillati</taxon>
        <taxon>Bacillota</taxon>
        <taxon>Clostridia</taxon>
        <taxon>Eubacteriales</taxon>
        <taxon>Oscillospiraceae</taxon>
        <taxon>Ruminococcus</taxon>
    </lineage>
</organism>
<feature type="region of interest" description="Disordered" evidence="10">
    <location>
        <begin position="664"/>
        <end position="698"/>
    </location>
</feature>
<name>A0ABT0NFQ1_9FIRM</name>
<keyword evidence="11" id="KW-0812">Transmembrane</keyword>
<dbReference type="Gene3D" id="1.10.510.10">
    <property type="entry name" value="Transferase(Phosphotransferase) domain 1"/>
    <property type="match status" value="1"/>
</dbReference>
<evidence type="ECO:0000256" key="3">
    <source>
        <dbReference type="ARBA" id="ARBA00022679"/>
    </source>
</evidence>
<feature type="domain" description="PASTA" evidence="13">
    <location>
        <begin position="367"/>
        <end position="433"/>
    </location>
</feature>
<feature type="domain" description="PASTA" evidence="13">
    <location>
        <begin position="503"/>
        <end position="569"/>
    </location>
</feature>
<evidence type="ECO:0000313" key="15">
    <source>
        <dbReference type="Proteomes" id="UP001056693"/>
    </source>
</evidence>
<evidence type="ECO:0000256" key="1">
    <source>
        <dbReference type="ARBA" id="ARBA00012513"/>
    </source>
</evidence>
<dbReference type="PANTHER" id="PTHR43289">
    <property type="entry name" value="MITOGEN-ACTIVATED PROTEIN KINASE KINASE KINASE 20-RELATED"/>
    <property type="match status" value="1"/>
</dbReference>
<keyword evidence="6 9" id="KW-0067">ATP-binding</keyword>
<dbReference type="PANTHER" id="PTHR43289:SF34">
    <property type="entry name" value="SERINE_THREONINE-PROTEIN KINASE YBDM-RELATED"/>
    <property type="match status" value="1"/>
</dbReference>
<dbReference type="PROSITE" id="PS50011">
    <property type="entry name" value="PROTEIN_KINASE_DOM"/>
    <property type="match status" value="1"/>
</dbReference>
<dbReference type="CDD" id="cd14014">
    <property type="entry name" value="STKc_PknB_like"/>
    <property type="match status" value="1"/>
</dbReference>
<dbReference type="Pfam" id="PF00069">
    <property type="entry name" value="Pkinase"/>
    <property type="match status" value="1"/>
</dbReference>
<keyword evidence="5 14" id="KW-0418">Kinase</keyword>
<dbReference type="NCBIfam" id="NF033483">
    <property type="entry name" value="PknB_PASTA_kin"/>
    <property type="match status" value="1"/>
</dbReference>
<dbReference type="InterPro" id="IPR005543">
    <property type="entry name" value="PASTA_dom"/>
</dbReference>
<evidence type="ECO:0000256" key="8">
    <source>
        <dbReference type="ARBA" id="ARBA00048679"/>
    </source>
</evidence>
<reference evidence="14 15" key="1">
    <citation type="submission" date="2019-03" db="EMBL/GenBank/DDBJ databases">
        <authorList>
            <person name="Molinero N."/>
            <person name="Sanchez B."/>
            <person name="Walker A."/>
            <person name="Duncan S."/>
            <person name="Delgado S."/>
            <person name="Margolles A."/>
        </authorList>
    </citation>
    <scope>NUCLEOTIDE SEQUENCE [LARGE SCALE GENOMIC DNA]</scope>
    <source>
        <strain evidence="14 15">IPLA60002</strain>
    </source>
</reference>
<dbReference type="GO" id="GO:0016301">
    <property type="term" value="F:kinase activity"/>
    <property type="evidence" value="ECO:0007669"/>
    <property type="project" value="UniProtKB-KW"/>
</dbReference>
<evidence type="ECO:0000256" key="9">
    <source>
        <dbReference type="PROSITE-ProRule" id="PRU10141"/>
    </source>
</evidence>